<name>B8I203_RUMCH</name>
<dbReference type="RefSeq" id="WP_015924971.1">
    <property type="nucleotide sequence ID" value="NC_011898.1"/>
</dbReference>
<protein>
    <submittedName>
        <fullName evidence="2">Uncharacterized protein</fullName>
    </submittedName>
</protein>
<evidence type="ECO:0000256" key="1">
    <source>
        <dbReference type="SAM" id="SignalP"/>
    </source>
</evidence>
<dbReference type="OrthoDB" id="1863155at2"/>
<organism evidence="2 3">
    <name type="scientific">Ruminiclostridium cellulolyticum (strain ATCC 35319 / DSM 5812 / JCM 6584 / H10)</name>
    <name type="common">Clostridium cellulolyticum</name>
    <dbReference type="NCBI Taxonomy" id="394503"/>
    <lineage>
        <taxon>Bacteria</taxon>
        <taxon>Bacillati</taxon>
        <taxon>Bacillota</taxon>
        <taxon>Clostridia</taxon>
        <taxon>Eubacteriales</taxon>
        <taxon>Oscillospiraceae</taxon>
        <taxon>Ruminiclostridium</taxon>
    </lineage>
</organism>
<accession>B8I203</accession>
<dbReference type="EMBL" id="CP001348">
    <property type="protein sequence ID" value="ACL75829.1"/>
    <property type="molecule type" value="Genomic_DNA"/>
</dbReference>
<keyword evidence="1" id="KW-0732">Signal</keyword>
<gene>
    <name evidence="2" type="ordered locus">Ccel_1475</name>
</gene>
<dbReference type="AlphaFoldDB" id="B8I203"/>
<dbReference type="KEGG" id="cce:Ccel_1475"/>
<evidence type="ECO:0000313" key="2">
    <source>
        <dbReference type="EMBL" id="ACL75829.1"/>
    </source>
</evidence>
<reference evidence="2 3" key="1">
    <citation type="submission" date="2009-01" db="EMBL/GenBank/DDBJ databases">
        <title>Complete sequence of Clostridium cellulolyticum H10.</title>
        <authorList>
            <consortium name="US DOE Joint Genome Institute"/>
            <person name="Lucas S."/>
            <person name="Copeland A."/>
            <person name="Lapidus A."/>
            <person name="Glavina del Rio T."/>
            <person name="Dalin E."/>
            <person name="Tice H."/>
            <person name="Bruce D."/>
            <person name="Goodwin L."/>
            <person name="Pitluck S."/>
            <person name="Chertkov O."/>
            <person name="Saunders E."/>
            <person name="Brettin T."/>
            <person name="Detter J.C."/>
            <person name="Han C."/>
            <person name="Larimer F."/>
            <person name="Land M."/>
            <person name="Hauser L."/>
            <person name="Kyrpides N."/>
            <person name="Ivanova N."/>
            <person name="Zhou J."/>
            <person name="Richardson P."/>
        </authorList>
    </citation>
    <scope>NUCLEOTIDE SEQUENCE [LARGE SCALE GENOMIC DNA]</scope>
    <source>
        <strain evidence="3">ATCC 35319 / DSM 5812 / JCM 6584 / H10</strain>
    </source>
</reference>
<sequence length="327" mass="36177" precursor="true">MKLFKKVLSGITLLAVVSTLLAVTPVSVNALTEGDIDNSQLITIGEKLKSSVADDSVTWFKFTTSSTKEPWYRIGCIYKDESNYGPHMYLYNEEGEELFEKGINDGVDNFNHIKLDPNTTYYVRINFAENTDYTVYVDEIKDDISDNEENAVSLFSGIKANGKFECVNDADTYTFSAGSSKTTISASLKYKDNRANIKVFDEDGQSLLSEFIYDATPKTYTINTVKGQKYSVIYSAVEPSFDIVKYAGTYTLTVKSGSSDIKYLAMDSVFNKATQDVYLFNGKVRLTKGIDYTVSVGRISAGKTTVTIKGKGTYTGTITKTCYVAGN</sequence>
<dbReference type="Proteomes" id="UP000001349">
    <property type="component" value="Chromosome"/>
</dbReference>
<dbReference type="HOGENOM" id="CLU_849168_0_0_9"/>
<dbReference type="Gene3D" id="2.60.120.380">
    <property type="match status" value="1"/>
</dbReference>
<keyword evidence="3" id="KW-1185">Reference proteome</keyword>
<proteinExistence type="predicted"/>
<feature type="chain" id="PRO_5038407769" evidence="1">
    <location>
        <begin position="23"/>
        <end position="327"/>
    </location>
</feature>
<feature type="signal peptide" evidence="1">
    <location>
        <begin position="1"/>
        <end position="22"/>
    </location>
</feature>
<dbReference type="STRING" id="394503.Ccel_1475"/>
<evidence type="ECO:0000313" key="3">
    <source>
        <dbReference type="Proteomes" id="UP000001349"/>
    </source>
</evidence>